<dbReference type="InterPro" id="IPR025269">
    <property type="entry name" value="SAM-like_dom"/>
</dbReference>
<evidence type="ECO:0000313" key="6">
    <source>
        <dbReference type="Proteomes" id="UP001165677"/>
    </source>
</evidence>
<gene>
    <name evidence="5" type="ORF">OJ995_12965</name>
</gene>
<sequence>MANIKRNIIFSLENRKKDGIPIIDNVPIRMRVIFSNNRIDFSTGYRIDVAKWDFEKQKVKNGCINKLKQNASDINSDLQKYYTQIQDIFKVFETKNINPTVEILKKEFVELNKSKSNESIRSSKNDFIIAYDEFKNVNGRQKNWAKSTLQKFESVKVHLSTFKSDLTFEYFDENGLNNYILYLGEIKKMRNTSILKQLGFLKWFLRWAYEKGYNRLNAFEKFKPNIRIVAKKVIFLTPDELKSLREFVIPEQKKYLERVRDVFIFCCYSSLRYSDVYNLKKSNIKNNHIEITTVKTGDSLFIDLNDYSSAILNKYKDVPFKNDNALPVISNQKMNDYIKELAELVGFDESIHETYYIGAKRIDTVTPKYELLSTHAGRRTFICYALSIGIPIQIVMKWTGHSDYKSMKPYIDVINELKANEMKKFNLT</sequence>
<dbReference type="PROSITE" id="PS51898">
    <property type="entry name" value="TYR_RECOMBINASE"/>
    <property type="match status" value="1"/>
</dbReference>
<dbReference type="SUPFAM" id="SSF56349">
    <property type="entry name" value="DNA breaking-rejoining enzymes"/>
    <property type="match status" value="1"/>
</dbReference>
<dbReference type="Pfam" id="PF17293">
    <property type="entry name" value="Arm-DNA-bind_5"/>
    <property type="match status" value="1"/>
</dbReference>
<dbReference type="InterPro" id="IPR013762">
    <property type="entry name" value="Integrase-like_cat_sf"/>
</dbReference>
<feature type="domain" description="Tyr recombinase" evidence="4">
    <location>
        <begin position="231"/>
        <end position="423"/>
    </location>
</feature>
<evidence type="ECO:0000256" key="3">
    <source>
        <dbReference type="ARBA" id="ARBA00023172"/>
    </source>
</evidence>
<protein>
    <submittedName>
        <fullName evidence="5">Site-specific integrase</fullName>
    </submittedName>
</protein>
<name>A0ABT3EKN1_9FLAO</name>
<dbReference type="InterPro" id="IPR010998">
    <property type="entry name" value="Integrase_recombinase_N"/>
</dbReference>
<evidence type="ECO:0000313" key="5">
    <source>
        <dbReference type="EMBL" id="MCW1149134.1"/>
    </source>
</evidence>
<dbReference type="Pfam" id="PF13102">
    <property type="entry name" value="Phage_int_SAM_5"/>
    <property type="match status" value="1"/>
</dbReference>
<dbReference type="PANTHER" id="PTHR30349:SF64">
    <property type="entry name" value="PROPHAGE INTEGRASE INTD-RELATED"/>
    <property type="match status" value="1"/>
</dbReference>
<keyword evidence="6" id="KW-1185">Reference proteome</keyword>
<organism evidence="5 6">
    <name type="scientific">Flavobacterium lacisediminis</name>
    <dbReference type="NCBI Taxonomy" id="2989705"/>
    <lineage>
        <taxon>Bacteria</taxon>
        <taxon>Pseudomonadati</taxon>
        <taxon>Bacteroidota</taxon>
        <taxon>Flavobacteriia</taxon>
        <taxon>Flavobacteriales</taxon>
        <taxon>Flavobacteriaceae</taxon>
        <taxon>Flavobacterium</taxon>
    </lineage>
</organism>
<keyword evidence="3" id="KW-0233">DNA recombination</keyword>
<dbReference type="InterPro" id="IPR050090">
    <property type="entry name" value="Tyrosine_recombinase_XerCD"/>
</dbReference>
<dbReference type="Gene3D" id="1.10.443.10">
    <property type="entry name" value="Intergrase catalytic core"/>
    <property type="match status" value="1"/>
</dbReference>
<dbReference type="InterPro" id="IPR035386">
    <property type="entry name" value="Arm-DNA-bind_5"/>
</dbReference>
<dbReference type="InterPro" id="IPR002104">
    <property type="entry name" value="Integrase_catalytic"/>
</dbReference>
<dbReference type="Proteomes" id="UP001165677">
    <property type="component" value="Unassembled WGS sequence"/>
</dbReference>
<comment type="caution">
    <text evidence="5">The sequence shown here is derived from an EMBL/GenBank/DDBJ whole genome shotgun (WGS) entry which is preliminary data.</text>
</comment>
<evidence type="ECO:0000259" key="4">
    <source>
        <dbReference type="PROSITE" id="PS51898"/>
    </source>
</evidence>
<dbReference type="InterPro" id="IPR011010">
    <property type="entry name" value="DNA_brk_join_enz"/>
</dbReference>
<dbReference type="EMBL" id="JAPCIO010000013">
    <property type="protein sequence ID" value="MCW1149134.1"/>
    <property type="molecule type" value="Genomic_DNA"/>
</dbReference>
<dbReference type="Gene3D" id="1.10.150.130">
    <property type="match status" value="1"/>
</dbReference>
<dbReference type="Pfam" id="PF00589">
    <property type="entry name" value="Phage_integrase"/>
    <property type="match status" value="1"/>
</dbReference>
<evidence type="ECO:0000256" key="1">
    <source>
        <dbReference type="ARBA" id="ARBA00008857"/>
    </source>
</evidence>
<proteinExistence type="inferred from homology"/>
<dbReference type="RefSeq" id="WP_264369820.1">
    <property type="nucleotide sequence ID" value="NZ_JAPCIO010000013.1"/>
</dbReference>
<keyword evidence="2" id="KW-0238">DNA-binding</keyword>
<accession>A0ABT3EKN1</accession>
<dbReference type="PANTHER" id="PTHR30349">
    <property type="entry name" value="PHAGE INTEGRASE-RELATED"/>
    <property type="match status" value="1"/>
</dbReference>
<evidence type="ECO:0000256" key="2">
    <source>
        <dbReference type="ARBA" id="ARBA00023125"/>
    </source>
</evidence>
<dbReference type="CDD" id="cd01185">
    <property type="entry name" value="INTN1_C_like"/>
    <property type="match status" value="1"/>
</dbReference>
<reference evidence="5" key="1">
    <citation type="submission" date="2022-10" db="EMBL/GenBank/DDBJ databases">
        <title>Flavobacterium sp. nov., a bacterium isolated from lake sediment.</title>
        <authorList>
            <person name="Qu J.-H."/>
        </authorList>
    </citation>
    <scope>NUCLEOTIDE SEQUENCE</scope>
    <source>
        <strain evidence="5">TH16-21</strain>
    </source>
</reference>
<comment type="similarity">
    <text evidence="1">Belongs to the 'phage' integrase family.</text>
</comment>